<reference evidence="2 3" key="1">
    <citation type="submission" date="2021-04" db="EMBL/GenBank/DDBJ databases">
        <authorList>
            <person name="Tang X."/>
            <person name="Zhou X."/>
            <person name="Chen X."/>
            <person name="Cernava T."/>
            <person name="Zhang C."/>
        </authorList>
    </citation>
    <scope>NUCLEOTIDE SEQUENCE [LARGE SCALE GENOMIC DNA]</scope>
    <source>
        <strain evidence="2 3">BH-SS-21</strain>
    </source>
</reference>
<dbReference type="Pfam" id="PF02310">
    <property type="entry name" value="B12-binding"/>
    <property type="match status" value="1"/>
</dbReference>
<dbReference type="Proteomes" id="UP000677413">
    <property type="component" value="Unassembled WGS sequence"/>
</dbReference>
<evidence type="ECO:0000313" key="3">
    <source>
        <dbReference type="Proteomes" id="UP000677413"/>
    </source>
</evidence>
<dbReference type="GO" id="GO:0031419">
    <property type="term" value="F:cobalamin binding"/>
    <property type="evidence" value="ECO:0007669"/>
    <property type="project" value="InterPro"/>
</dbReference>
<organism evidence="2 3">
    <name type="scientific">Streptomyces liliiviolaceus</name>
    <dbReference type="NCBI Taxonomy" id="2823109"/>
    <lineage>
        <taxon>Bacteria</taxon>
        <taxon>Bacillati</taxon>
        <taxon>Actinomycetota</taxon>
        <taxon>Actinomycetes</taxon>
        <taxon>Kitasatosporales</taxon>
        <taxon>Streptomycetaceae</taxon>
        <taxon>Streptomyces</taxon>
    </lineage>
</organism>
<evidence type="ECO:0000259" key="1">
    <source>
        <dbReference type="PROSITE" id="PS51332"/>
    </source>
</evidence>
<dbReference type="InterPro" id="IPR006158">
    <property type="entry name" value="Cobalamin-bd"/>
</dbReference>
<accession>A0A940Y675</accession>
<proteinExistence type="predicted"/>
<dbReference type="EMBL" id="JAGPYQ010000002">
    <property type="protein sequence ID" value="MBQ0853897.1"/>
    <property type="molecule type" value="Genomic_DNA"/>
</dbReference>
<dbReference type="AlphaFoldDB" id="A0A940Y675"/>
<gene>
    <name evidence="2" type="ORF">J8N05_37665</name>
</gene>
<name>A0A940Y675_9ACTN</name>
<dbReference type="Gene3D" id="3.40.50.280">
    <property type="entry name" value="Cobalamin-binding domain"/>
    <property type="match status" value="1"/>
</dbReference>
<evidence type="ECO:0000313" key="2">
    <source>
        <dbReference type="EMBL" id="MBQ0853897.1"/>
    </source>
</evidence>
<dbReference type="InterPro" id="IPR036724">
    <property type="entry name" value="Cobalamin-bd_sf"/>
</dbReference>
<dbReference type="RefSeq" id="WP_210891218.1">
    <property type="nucleotide sequence ID" value="NZ_JAGPYQ010000002.1"/>
</dbReference>
<sequence>MPWTTAPPRRLVILGVAASDCHVVANQLIARFLRDEGFEVENLGACTPVEEFARACARRPEAEALLVGSLNGHIHEDLRGLREAKRSGRVHCPVVVGGNLSVGSSKSPASDRRLYTLGVDRIVHDPATLPAVLAQLRSAGGHFIAGRALGGRAVVERSVGAGASGAGHARVS</sequence>
<keyword evidence="3" id="KW-1185">Reference proteome</keyword>
<protein>
    <submittedName>
        <fullName evidence="2">Cobalamin-dependent protein</fullName>
    </submittedName>
</protein>
<dbReference type="SUPFAM" id="SSF52242">
    <property type="entry name" value="Cobalamin (vitamin B12)-binding domain"/>
    <property type="match status" value="1"/>
</dbReference>
<feature type="domain" description="B12-binding" evidence="1">
    <location>
        <begin position="9"/>
        <end position="143"/>
    </location>
</feature>
<dbReference type="GO" id="GO:0046872">
    <property type="term" value="F:metal ion binding"/>
    <property type="evidence" value="ECO:0007669"/>
    <property type="project" value="InterPro"/>
</dbReference>
<comment type="caution">
    <text evidence="2">The sequence shown here is derived from an EMBL/GenBank/DDBJ whole genome shotgun (WGS) entry which is preliminary data.</text>
</comment>
<dbReference type="PROSITE" id="PS51332">
    <property type="entry name" value="B12_BINDING"/>
    <property type="match status" value="1"/>
</dbReference>